<dbReference type="EMBL" id="SPNV01000161">
    <property type="protein sequence ID" value="KAF5859522.1"/>
    <property type="molecule type" value="Genomic_DNA"/>
</dbReference>
<keyword evidence="3" id="KW-1185">Reference proteome</keyword>
<evidence type="ECO:0000313" key="3">
    <source>
        <dbReference type="Proteomes" id="UP000541154"/>
    </source>
</evidence>
<dbReference type="CDD" id="cd00170">
    <property type="entry name" value="SEC14"/>
    <property type="match status" value="1"/>
</dbReference>
<dbReference type="Pfam" id="PF00650">
    <property type="entry name" value="CRAL_TRIO"/>
    <property type="match status" value="1"/>
</dbReference>
<dbReference type="Pfam" id="PF03765">
    <property type="entry name" value="CRAL_TRIO_N"/>
    <property type="match status" value="1"/>
</dbReference>
<dbReference type="SMART" id="SM00516">
    <property type="entry name" value="SEC14"/>
    <property type="match status" value="1"/>
</dbReference>
<dbReference type="SUPFAM" id="SSF46938">
    <property type="entry name" value="CRAL/TRIO N-terminal domain"/>
    <property type="match status" value="1"/>
</dbReference>
<comment type="caution">
    <text evidence="2">The sequence shown here is derived from an EMBL/GenBank/DDBJ whole genome shotgun (WGS) entry which is preliminary data.</text>
</comment>
<dbReference type="InterPro" id="IPR001251">
    <property type="entry name" value="CRAL-TRIO_dom"/>
</dbReference>
<dbReference type="InterPro" id="IPR036273">
    <property type="entry name" value="CRAL/TRIO_N_dom_sf"/>
</dbReference>
<organism evidence="2 3">
    <name type="scientific">Petromyces alliaceus</name>
    <name type="common">Aspergillus alliaceus</name>
    <dbReference type="NCBI Taxonomy" id="209559"/>
    <lineage>
        <taxon>Eukaryota</taxon>
        <taxon>Fungi</taxon>
        <taxon>Dikarya</taxon>
        <taxon>Ascomycota</taxon>
        <taxon>Pezizomycotina</taxon>
        <taxon>Eurotiomycetes</taxon>
        <taxon>Eurotiomycetidae</taxon>
        <taxon>Eurotiales</taxon>
        <taxon>Aspergillaceae</taxon>
        <taxon>Aspergillus</taxon>
        <taxon>Aspergillus subgen. Circumdati</taxon>
    </lineage>
</organism>
<evidence type="ECO:0000259" key="1">
    <source>
        <dbReference type="PROSITE" id="PS50191"/>
    </source>
</evidence>
<name>A0A8H6A101_PETAA</name>
<dbReference type="PROSITE" id="PS50191">
    <property type="entry name" value="CRAL_TRIO"/>
    <property type="match status" value="1"/>
</dbReference>
<evidence type="ECO:0000313" key="2">
    <source>
        <dbReference type="EMBL" id="KAF5859522.1"/>
    </source>
</evidence>
<dbReference type="Gene3D" id="3.40.525.10">
    <property type="entry name" value="CRAL-TRIO lipid binding domain"/>
    <property type="match status" value="1"/>
</dbReference>
<proteinExistence type="predicted"/>
<dbReference type="PANTHER" id="PTHR46590:SF2">
    <property type="entry name" value="CRAL_TRIO DOMAIN PROTEIN (AFU_ORTHOLOGUE AFUA_4G13930)-RELATED"/>
    <property type="match status" value="1"/>
</dbReference>
<dbReference type="SMART" id="SM01100">
    <property type="entry name" value="CRAL_TRIO_N"/>
    <property type="match status" value="1"/>
</dbReference>
<dbReference type="Proteomes" id="UP000541154">
    <property type="component" value="Unassembled WGS sequence"/>
</dbReference>
<protein>
    <recommendedName>
        <fullName evidence="1">CRAL-TRIO domain-containing protein</fullName>
    </recommendedName>
</protein>
<feature type="domain" description="CRAL-TRIO" evidence="1">
    <location>
        <begin position="192"/>
        <end position="349"/>
    </location>
</feature>
<dbReference type="SUPFAM" id="SSF52087">
    <property type="entry name" value="CRAL/TRIO domain"/>
    <property type="match status" value="1"/>
</dbReference>
<dbReference type="InterPro" id="IPR011074">
    <property type="entry name" value="CRAL/TRIO_N_dom"/>
</dbReference>
<dbReference type="InterPro" id="IPR052432">
    <property type="entry name" value="PITP/CRAL-TRIO"/>
</dbReference>
<accession>A0A8H6A101</accession>
<reference evidence="2 3" key="1">
    <citation type="submission" date="2019-04" db="EMBL/GenBank/DDBJ databases">
        <title>Aspergillus burnettii sp. nov., novel species from soil in southeast Queensland.</title>
        <authorList>
            <person name="Gilchrist C.L.M."/>
            <person name="Pitt J.I."/>
            <person name="Lange L."/>
            <person name="Lacey H.J."/>
            <person name="Vuong D."/>
            <person name="Midgley D.J."/>
            <person name="Greenfield P."/>
            <person name="Bradbury M."/>
            <person name="Lacey E."/>
            <person name="Busk P.K."/>
            <person name="Pilgaard B."/>
            <person name="Chooi Y.H."/>
            <person name="Piggott A.M."/>
        </authorList>
    </citation>
    <scope>NUCLEOTIDE SEQUENCE [LARGE SCALE GENOMIC DNA]</scope>
    <source>
        <strain evidence="2 3">FRR 5400</strain>
    </source>
</reference>
<dbReference type="AlphaFoldDB" id="A0A8H6A101"/>
<sequence>MNVSTTTIDTGYVGNLAHDQEEKLLQLWAILLRSCDPELYSADVSPNGQPSSPTTPKQHKRLFSLGWPEIPSKSSTDLPPIPGKLLSVLETMHMDAQEIKSIQQVLTKLSPEQLCSAFFAMMKQDHPDAFLLRFLRAEKWDVGKGFAKLVSALEWRSKQMRVDEEVILKGELHALEQSRNSACTADKKDGEDFLAQLRMGKGYFHGVDKSGRPICVVRGRLHKPGAQSEKALNEYIVYNIELVRLLLVPPVETMTLIFDLTGFSLSNMEYAPVKFIIQCFQENYPESLGAMLFYNAPWFFSGIWKVIRGWLDPIVAAKVHFVNSVEDLEQFIDRTQIVKELGGDEDWEYEYVEPEENENATLGDTTTRDAIIAQHQRIGEELFSTTSMWLSAKDKKNMGDASLQKDQRADVIVRLRQNYWKLDPYVRSRTVLDRTGIIQAHGNIDFYPTKGGDEKKVDAGSKAVVGQVEYVNMTQVTGVA</sequence>
<gene>
    <name evidence="2" type="ORF">ETB97_002763</name>
</gene>
<dbReference type="InterPro" id="IPR036865">
    <property type="entry name" value="CRAL-TRIO_dom_sf"/>
</dbReference>
<dbReference type="PANTHER" id="PTHR46590">
    <property type="entry name" value="PHOSPHATIDYLINOSITOL TRANSFER PROTEIN CSR1-RELATED"/>
    <property type="match status" value="1"/>
</dbReference>